<dbReference type="EMBL" id="CP155618">
    <property type="protein sequence ID" value="XBL14815.1"/>
    <property type="molecule type" value="Genomic_DNA"/>
</dbReference>
<feature type="chain" id="PRO_5043806327" description="Sensor of ECF-type sigma factor" evidence="2">
    <location>
        <begin position="20"/>
        <end position="141"/>
    </location>
</feature>
<dbReference type="KEGG" id="mlil:QLS71_002075"/>
<proteinExistence type="predicted"/>
<name>A0AAU7EI54_9FLAO</name>
<dbReference type="AlphaFoldDB" id="A0AAU7EI54"/>
<feature type="signal peptide" evidence="2">
    <location>
        <begin position="1"/>
        <end position="19"/>
    </location>
</feature>
<sequence length="141" mass="16943">MKTLTSILFILSFSLITIAQSNRDKIKTLKIAYITEKLDLSEKEAQKFWPIYNTYEEENTRLRKEAYEARKRINFETITEEEAKEVLKENRLKDNKRQAIENEFFNNLSKVISAKKIILLHKTEDDFKRKIFDEYKKRGRS</sequence>
<evidence type="ECO:0000256" key="1">
    <source>
        <dbReference type="SAM" id="Coils"/>
    </source>
</evidence>
<evidence type="ECO:0008006" key="5">
    <source>
        <dbReference type="Google" id="ProtNLM"/>
    </source>
</evidence>
<feature type="coiled-coil region" evidence="1">
    <location>
        <begin position="52"/>
        <end position="103"/>
    </location>
</feature>
<evidence type="ECO:0000313" key="3">
    <source>
        <dbReference type="EMBL" id="XBL14815.1"/>
    </source>
</evidence>
<evidence type="ECO:0000256" key="2">
    <source>
        <dbReference type="SAM" id="SignalP"/>
    </source>
</evidence>
<gene>
    <name evidence="3" type="ORF">QLS71_002075</name>
</gene>
<keyword evidence="2" id="KW-0732">Signal</keyword>
<organism evidence="3 4">
    <name type="scientific">Mariniflexile litorale</name>
    <dbReference type="NCBI Taxonomy" id="3045158"/>
    <lineage>
        <taxon>Bacteria</taxon>
        <taxon>Pseudomonadati</taxon>
        <taxon>Bacteroidota</taxon>
        <taxon>Flavobacteriia</taxon>
        <taxon>Flavobacteriales</taxon>
        <taxon>Flavobacteriaceae</taxon>
        <taxon>Mariniflexile</taxon>
    </lineage>
</organism>
<dbReference type="RefSeq" id="WP_308991190.1">
    <property type="nucleotide sequence ID" value="NZ_CP155618.1"/>
</dbReference>
<reference evidence="3" key="1">
    <citation type="submission" date="2024-04" db="EMBL/GenBank/DDBJ databases">
        <title>Mariniflexile litorale, isolated from the shallow sediments of the Sea of Japan.</title>
        <authorList>
            <person name="Romanenko L."/>
            <person name="Isaeva M."/>
        </authorList>
    </citation>
    <scope>NUCLEOTIDE SEQUENCE [LARGE SCALE GENOMIC DNA]</scope>
    <source>
        <strain evidence="3">KMM 9835</strain>
    </source>
</reference>
<dbReference type="Proteomes" id="UP001224325">
    <property type="component" value="Chromosome"/>
</dbReference>
<accession>A0AAU7EI54</accession>
<keyword evidence="4" id="KW-1185">Reference proteome</keyword>
<keyword evidence="1" id="KW-0175">Coiled coil</keyword>
<protein>
    <recommendedName>
        <fullName evidence="5">Sensor of ECF-type sigma factor</fullName>
    </recommendedName>
</protein>
<evidence type="ECO:0000313" key="4">
    <source>
        <dbReference type="Proteomes" id="UP001224325"/>
    </source>
</evidence>